<dbReference type="AlphaFoldDB" id="Q0U3B8"/>
<dbReference type="InParanoid" id="Q0U3B8"/>
<dbReference type="Gene3D" id="2.60.40.640">
    <property type="match status" value="1"/>
</dbReference>
<gene>
    <name evidence="2" type="ORF">SNOG_13746</name>
</gene>
<dbReference type="eggNOG" id="ENOG502T59I">
    <property type="taxonomic scope" value="Eukaryota"/>
</dbReference>
<dbReference type="VEuPathDB" id="FungiDB:JI435_137460"/>
<feature type="compositionally biased region" description="Pro residues" evidence="1">
    <location>
        <begin position="443"/>
        <end position="460"/>
    </location>
</feature>
<evidence type="ECO:0000256" key="1">
    <source>
        <dbReference type="SAM" id="MobiDB-lite"/>
    </source>
</evidence>
<feature type="region of interest" description="Disordered" evidence="1">
    <location>
        <begin position="429"/>
        <end position="460"/>
    </location>
</feature>
<sequence length="460" mass="51833">MALASQPPAKYNPRPFYFEIFEETHPFYTCGDKVRGVLRVDPTLRPKNVSISFKGISFLYDTNAQEAAPVFFNHKKDLFQSSGAHENFDILQRGTASDGKVVLPFEFTFPHTCELPPPADRNWRYSKDSIDHPRFQHSPGFVIPPSCTGLVPTKAPNAPKITYGLEACLDSVNTENPRIVVRHELKFLPPAPEYDLSLLQPDHHLGTSCSLVMKKCSKLGKVKDMLVEKELFFGLHSYGEVPFDLLYLLHSHFNTSIDHLPYPPHQMSSCDAFRVQLLPVYSIFVPRPGHGNSFRKEIVDIARDTWTLFDRKFDEGNGQLLHDGLKLSDLGDARLAHDRLLPSFTSYGLTLEYELQVEIWGECAKHEFSGLASKTQVQIVTGWNMAHPQGNADLDMGSMAELDSRPEYHEIDPMSPRYDLDPAALHELETDTGPRPFNIAALSPPPLVPDQRPLPPPYMG</sequence>
<evidence type="ECO:0000313" key="3">
    <source>
        <dbReference type="Proteomes" id="UP000001055"/>
    </source>
</evidence>
<organism evidence="2 3">
    <name type="scientific">Phaeosphaeria nodorum (strain SN15 / ATCC MYA-4574 / FGSC 10173)</name>
    <name type="common">Glume blotch fungus</name>
    <name type="synonym">Parastagonospora nodorum</name>
    <dbReference type="NCBI Taxonomy" id="321614"/>
    <lineage>
        <taxon>Eukaryota</taxon>
        <taxon>Fungi</taxon>
        <taxon>Dikarya</taxon>
        <taxon>Ascomycota</taxon>
        <taxon>Pezizomycotina</taxon>
        <taxon>Dothideomycetes</taxon>
        <taxon>Pleosporomycetidae</taxon>
        <taxon>Pleosporales</taxon>
        <taxon>Pleosporineae</taxon>
        <taxon>Phaeosphaeriaceae</taxon>
        <taxon>Parastagonospora</taxon>
    </lineage>
</organism>
<dbReference type="Proteomes" id="UP000001055">
    <property type="component" value="Unassembled WGS sequence"/>
</dbReference>
<dbReference type="RefSeq" id="XP_001803953.1">
    <property type="nucleotide sequence ID" value="XM_001803901.1"/>
</dbReference>
<reference evidence="3" key="1">
    <citation type="journal article" date="2007" name="Plant Cell">
        <title>Dothideomycete-plant interactions illuminated by genome sequencing and EST analysis of the wheat pathogen Stagonospora nodorum.</title>
        <authorList>
            <person name="Hane J.K."/>
            <person name="Lowe R.G."/>
            <person name="Solomon P.S."/>
            <person name="Tan K.C."/>
            <person name="Schoch C.L."/>
            <person name="Spatafora J.W."/>
            <person name="Crous P.W."/>
            <person name="Kodira C."/>
            <person name="Birren B.W."/>
            <person name="Galagan J.E."/>
            <person name="Torriani S.F."/>
            <person name="McDonald B.A."/>
            <person name="Oliver R.P."/>
        </authorList>
    </citation>
    <scope>NUCLEOTIDE SEQUENCE [LARGE SCALE GENOMIC DNA]</scope>
    <source>
        <strain evidence="3">SN15 / ATCC MYA-4574 / FGSC 10173</strain>
    </source>
</reference>
<evidence type="ECO:0008006" key="4">
    <source>
        <dbReference type="Google" id="ProtNLM"/>
    </source>
</evidence>
<name>Q0U3B8_PHANO</name>
<dbReference type="HOGENOM" id="CLU_043174_0_0_1"/>
<proteinExistence type="predicted"/>
<protein>
    <recommendedName>
        <fullName evidence="4">Arrestin-like N-terminal domain-containing protein</fullName>
    </recommendedName>
</protein>
<dbReference type="InterPro" id="IPR014752">
    <property type="entry name" value="Arrestin-like_C"/>
</dbReference>
<dbReference type="EMBL" id="CH445352">
    <property type="protein sequence ID" value="EAT78770.2"/>
    <property type="molecule type" value="Genomic_DNA"/>
</dbReference>
<accession>Q0U3B8</accession>
<evidence type="ECO:0000313" key="2">
    <source>
        <dbReference type="EMBL" id="EAT78770.2"/>
    </source>
</evidence>
<dbReference type="GeneID" id="5980875"/>
<dbReference type="KEGG" id="pno:SNOG_13746"/>